<gene>
    <name evidence="2" type="ORF">Nepgr_033096</name>
</gene>
<comment type="caution">
    <text evidence="2">The sequence shown here is derived from an EMBL/GenBank/DDBJ whole genome shotgun (WGS) entry which is preliminary data.</text>
</comment>
<evidence type="ECO:0000256" key="1">
    <source>
        <dbReference type="SAM" id="MobiDB-lite"/>
    </source>
</evidence>
<dbReference type="EMBL" id="BSYO01000040">
    <property type="protein sequence ID" value="GMH31253.1"/>
    <property type="molecule type" value="Genomic_DNA"/>
</dbReference>
<dbReference type="AlphaFoldDB" id="A0AAD3TLP1"/>
<sequence length="169" mass="18182">MVGRYTPSRARLALEARYWDGIRLCRRIVSLVAHHIPEGILHPGNAGIDEASRLKDFPEEAGFVSRRLGTWEAPKPDALTAWVVGAKPVGWTAWVLCPSLRLAASGLSSMGLSLRGGRRHRGAEPIMRKAAPVPLGRSGRVPGRSTWTPALGQGPILRTDACPPDLGAV</sequence>
<name>A0AAD3TLP1_NEPGR</name>
<evidence type="ECO:0000313" key="3">
    <source>
        <dbReference type="Proteomes" id="UP001279734"/>
    </source>
</evidence>
<dbReference type="Proteomes" id="UP001279734">
    <property type="component" value="Unassembled WGS sequence"/>
</dbReference>
<keyword evidence="3" id="KW-1185">Reference proteome</keyword>
<protein>
    <submittedName>
        <fullName evidence="2">Uncharacterized protein</fullName>
    </submittedName>
</protein>
<organism evidence="2 3">
    <name type="scientific">Nepenthes gracilis</name>
    <name type="common">Slender pitcher plant</name>
    <dbReference type="NCBI Taxonomy" id="150966"/>
    <lineage>
        <taxon>Eukaryota</taxon>
        <taxon>Viridiplantae</taxon>
        <taxon>Streptophyta</taxon>
        <taxon>Embryophyta</taxon>
        <taxon>Tracheophyta</taxon>
        <taxon>Spermatophyta</taxon>
        <taxon>Magnoliopsida</taxon>
        <taxon>eudicotyledons</taxon>
        <taxon>Gunneridae</taxon>
        <taxon>Pentapetalae</taxon>
        <taxon>Caryophyllales</taxon>
        <taxon>Nepenthaceae</taxon>
        <taxon>Nepenthes</taxon>
    </lineage>
</organism>
<accession>A0AAD3TLP1</accession>
<proteinExistence type="predicted"/>
<reference evidence="2" key="1">
    <citation type="submission" date="2023-05" db="EMBL/GenBank/DDBJ databases">
        <title>Nepenthes gracilis genome sequencing.</title>
        <authorList>
            <person name="Fukushima K."/>
        </authorList>
    </citation>
    <scope>NUCLEOTIDE SEQUENCE</scope>
    <source>
        <strain evidence="2">SING2019-196</strain>
    </source>
</reference>
<evidence type="ECO:0000313" key="2">
    <source>
        <dbReference type="EMBL" id="GMH31253.1"/>
    </source>
</evidence>
<feature type="region of interest" description="Disordered" evidence="1">
    <location>
        <begin position="133"/>
        <end position="154"/>
    </location>
</feature>